<gene>
    <name evidence="2" type="primary">amrA</name>
    <name evidence="2" type="ORF">E1963_09900</name>
</gene>
<dbReference type="AlphaFoldDB" id="A0A4R4FFX5"/>
<feature type="domain" description="AMMECR1" evidence="1">
    <location>
        <begin position="267"/>
        <end position="438"/>
    </location>
</feature>
<dbReference type="Gene3D" id="3.40.830.10">
    <property type="entry name" value="LigB-like"/>
    <property type="match status" value="1"/>
</dbReference>
<proteinExistence type="predicted"/>
<organism evidence="2 3">
    <name type="scientific">Extibacter muris</name>
    <dbReference type="NCBI Taxonomy" id="1796622"/>
    <lineage>
        <taxon>Bacteria</taxon>
        <taxon>Bacillati</taxon>
        <taxon>Bacillota</taxon>
        <taxon>Clostridia</taxon>
        <taxon>Lachnospirales</taxon>
        <taxon>Lachnospiraceae</taxon>
        <taxon>Extibacter</taxon>
    </lineage>
</organism>
<keyword evidence="3" id="KW-1185">Reference proteome</keyword>
<dbReference type="InterPro" id="IPR036071">
    <property type="entry name" value="AMMECR1_dom_sf"/>
</dbReference>
<dbReference type="Pfam" id="PF02900">
    <property type="entry name" value="LigB"/>
    <property type="match status" value="1"/>
</dbReference>
<dbReference type="GO" id="GO:0008198">
    <property type="term" value="F:ferrous iron binding"/>
    <property type="evidence" value="ECO:0007669"/>
    <property type="project" value="InterPro"/>
</dbReference>
<dbReference type="Gene3D" id="3.30.700.20">
    <property type="entry name" value="Hypothetical protein ph0010, domain 1"/>
    <property type="match status" value="1"/>
</dbReference>
<dbReference type="PROSITE" id="PS51112">
    <property type="entry name" value="AMMECR1"/>
    <property type="match status" value="1"/>
</dbReference>
<dbReference type="CDD" id="cd07951">
    <property type="entry name" value="ED_3B_N_AMMECR1"/>
    <property type="match status" value="1"/>
</dbReference>
<dbReference type="InterPro" id="IPR023473">
    <property type="entry name" value="AMMECR1"/>
</dbReference>
<evidence type="ECO:0000313" key="2">
    <source>
        <dbReference type="EMBL" id="TDA21646.1"/>
    </source>
</evidence>
<dbReference type="SUPFAM" id="SSF53213">
    <property type="entry name" value="LigB-like"/>
    <property type="match status" value="1"/>
</dbReference>
<name>A0A4R4FFX5_9FIRM</name>
<dbReference type="NCBIfam" id="TIGR00296">
    <property type="entry name" value="TIGR00296 family protein"/>
    <property type="match status" value="1"/>
</dbReference>
<dbReference type="PANTHER" id="PTHR13016:SF0">
    <property type="entry name" value="AMME SYNDROME CANDIDATE GENE 1 PROTEIN"/>
    <property type="match status" value="1"/>
</dbReference>
<dbReference type="InterPro" id="IPR027623">
    <property type="entry name" value="AmmeMemoSam_A"/>
</dbReference>
<sequence length="438" mass="48200">MSVAAAYMVPHPPLIVPEVGRGQEQDIAGTVEAYRRVAEEIASIRPDTIVVASPHVVMHQDYFHISPGTEAAGDFGQFGAAQVKIEVPYDTEFTDELAELAGREGFPAGTEGERQRELDHGTMVPLYFVNERYGGYRLVRIGLSGLPLADHYRLGAYIRQVAERLGRKVVFIASGDLSHYLREEGPYGYRKEGPEYDRKIMDIMGRADFGRLLEMPEELLWKAGECGHRSFTVMAGALEGDAVEASRLSYEGPFGVGYGVCTYHVTGRQDAYVNLARHALETYIRTGEKIEVPAGLPDEMTKQKAGAFVSLKKRGVLRGCIGTIQGVQPSLAEEVIENAISAGVRDPRFQPVTEEELTDLTYSVDVLGTAEEIEGPEMLNAKRYGVIVSSGWRRGLLLPNLEGIDTVEEQIDIARQKAGIGGSERVKLERFEVVRHGG</sequence>
<dbReference type="PANTHER" id="PTHR13016">
    <property type="entry name" value="AMMECR1 HOMOLOG"/>
    <property type="match status" value="1"/>
</dbReference>
<dbReference type="Proteomes" id="UP000295710">
    <property type="component" value="Unassembled WGS sequence"/>
</dbReference>
<accession>A0A4R4FFX5</accession>
<evidence type="ECO:0000313" key="3">
    <source>
        <dbReference type="Proteomes" id="UP000295710"/>
    </source>
</evidence>
<dbReference type="GO" id="GO:0016702">
    <property type="term" value="F:oxidoreductase activity, acting on single donors with incorporation of molecular oxygen, incorporation of two atoms of oxygen"/>
    <property type="evidence" value="ECO:0007669"/>
    <property type="project" value="UniProtKB-ARBA"/>
</dbReference>
<dbReference type="EMBL" id="SMMX01000007">
    <property type="protein sequence ID" value="TDA21646.1"/>
    <property type="molecule type" value="Genomic_DNA"/>
</dbReference>
<dbReference type="NCBIfam" id="TIGR04336">
    <property type="entry name" value="AmmeMemoSam_B"/>
    <property type="match status" value="1"/>
</dbReference>
<dbReference type="InterPro" id="IPR027485">
    <property type="entry name" value="AMMECR1_N"/>
</dbReference>
<dbReference type="NCBIfam" id="TIGR04335">
    <property type="entry name" value="AmmeMemoSam_A"/>
    <property type="match status" value="1"/>
</dbReference>
<reference evidence="2 3" key="1">
    <citation type="journal article" date="2016" name="Nat. Microbiol.">
        <title>The Mouse Intestinal Bacterial Collection (miBC) provides host-specific insight into cultured diversity and functional potential of the gut microbiota.</title>
        <authorList>
            <person name="Lagkouvardos I."/>
            <person name="Pukall R."/>
            <person name="Abt B."/>
            <person name="Foesel B.U."/>
            <person name="Meier-Kolthoff J.P."/>
            <person name="Kumar N."/>
            <person name="Bresciani A."/>
            <person name="Martinez I."/>
            <person name="Just S."/>
            <person name="Ziegler C."/>
            <person name="Brugiroux S."/>
            <person name="Garzetti D."/>
            <person name="Wenning M."/>
            <person name="Bui T.P."/>
            <person name="Wang J."/>
            <person name="Hugenholtz F."/>
            <person name="Plugge C.M."/>
            <person name="Peterson D.A."/>
            <person name="Hornef M.W."/>
            <person name="Baines J.F."/>
            <person name="Smidt H."/>
            <person name="Walter J."/>
            <person name="Kristiansen K."/>
            <person name="Nielsen H.B."/>
            <person name="Haller D."/>
            <person name="Overmann J."/>
            <person name="Stecher B."/>
            <person name="Clavel T."/>
        </authorList>
    </citation>
    <scope>NUCLEOTIDE SEQUENCE [LARGE SCALE GENOMIC DNA]</scope>
    <source>
        <strain evidence="2 3">DSM 28560</strain>
    </source>
</reference>
<comment type="caution">
    <text evidence="2">The sequence shown here is derived from an EMBL/GenBank/DDBJ whole genome shotgun (WGS) entry which is preliminary data.</text>
</comment>
<dbReference type="Pfam" id="PF01871">
    <property type="entry name" value="AMMECR1"/>
    <property type="match status" value="1"/>
</dbReference>
<evidence type="ECO:0000259" key="1">
    <source>
        <dbReference type="PROSITE" id="PS51112"/>
    </source>
</evidence>
<protein>
    <submittedName>
        <fullName evidence="2">AmmeMemoRadiSam system protein A</fullName>
    </submittedName>
</protein>
<dbReference type="RefSeq" id="WP_132277587.1">
    <property type="nucleotide sequence ID" value="NZ_JAOBST010000002.1"/>
</dbReference>
<dbReference type="SUPFAM" id="SSF143447">
    <property type="entry name" value="AMMECR1-like"/>
    <property type="match status" value="1"/>
</dbReference>
<dbReference type="InterPro" id="IPR002733">
    <property type="entry name" value="AMMECR1_domain"/>
</dbReference>
<dbReference type="InterPro" id="IPR004183">
    <property type="entry name" value="Xdiol_dOase_suB"/>
</dbReference>